<feature type="compositionally biased region" description="Basic and acidic residues" evidence="1">
    <location>
        <begin position="140"/>
        <end position="179"/>
    </location>
</feature>
<accession>A0AAW7APQ0</accession>
<gene>
    <name evidence="2" type="ORF">P1A27_14710</name>
</gene>
<feature type="compositionally biased region" description="Low complexity" evidence="1">
    <location>
        <begin position="230"/>
        <end position="243"/>
    </location>
</feature>
<reference evidence="2" key="2">
    <citation type="submission" date="2023-03" db="EMBL/GenBank/DDBJ databases">
        <authorList>
            <person name="Vazquez L."/>
            <person name="Rodriguez J."/>
            <person name="Mayo B."/>
            <person name="Florez A.B."/>
        </authorList>
    </citation>
    <scope>NUCLEOTIDE SEQUENCE</scope>
    <source>
        <strain evidence="2">5A3I</strain>
    </source>
</reference>
<feature type="compositionally biased region" description="Basic and acidic residues" evidence="1">
    <location>
        <begin position="244"/>
        <end position="266"/>
    </location>
</feature>
<protein>
    <recommendedName>
        <fullName evidence="4">Lipoprotein</fullName>
    </recommendedName>
</protein>
<feature type="compositionally biased region" description="Polar residues" evidence="1">
    <location>
        <begin position="180"/>
        <end position="190"/>
    </location>
</feature>
<dbReference type="PROSITE" id="PS51257">
    <property type="entry name" value="PROKAR_LIPOPROTEIN"/>
    <property type="match status" value="1"/>
</dbReference>
<sequence length="266" mass="30684">MKKLFFATTISSALILGACGNSFIENDKEDDKTDNKQTAKKNKDEQQKNTSNQESKNQISESEALKRAENVFSSGSYHDFKIDQNRTNNSEYFITFLLNDAVGTPQKSATTVNKQSGEVGDYLDDRTEEDIENYIQFIRESPKYKGSSEKLEEQARKDHTRPNDNERESNEQKPKKEPNEQSNEEAQQPRNEGGTAKIAPPETKEEESDERQSNDENDANEPKFKEQKQEQQTQQVPKAQKQQNEQEEKDKETKEMREEQEYEGHG</sequence>
<feature type="region of interest" description="Disordered" evidence="1">
    <location>
        <begin position="25"/>
        <end position="63"/>
    </location>
</feature>
<evidence type="ECO:0000256" key="1">
    <source>
        <dbReference type="SAM" id="MobiDB-lite"/>
    </source>
</evidence>
<proteinExistence type="predicted"/>
<evidence type="ECO:0000313" key="3">
    <source>
        <dbReference type="Proteomes" id="UP001174037"/>
    </source>
</evidence>
<feature type="compositionally biased region" description="Polar residues" evidence="1">
    <location>
        <begin position="48"/>
        <end position="61"/>
    </location>
</feature>
<feature type="compositionally biased region" description="Basic and acidic residues" evidence="1">
    <location>
        <begin position="25"/>
        <end position="47"/>
    </location>
</feature>
<feature type="compositionally biased region" description="Polar residues" evidence="1">
    <location>
        <begin position="106"/>
        <end position="116"/>
    </location>
</feature>
<name>A0AAW7APQ0_9STAP</name>
<organism evidence="2 3">
    <name type="scientific">Staphylococcus equorum</name>
    <dbReference type="NCBI Taxonomy" id="246432"/>
    <lineage>
        <taxon>Bacteria</taxon>
        <taxon>Bacillati</taxon>
        <taxon>Bacillota</taxon>
        <taxon>Bacilli</taxon>
        <taxon>Bacillales</taxon>
        <taxon>Staphylococcaceae</taxon>
        <taxon>Staphylococcus</taxon>
    </lineage>
</organism>
<dbReference type="EMBL" id="JARGCK010000030">
    <property type="protein sequence ID" value="MDK9867177.1"/>
    <property type="molecule type" value="Genomic_DNA"/>
</dbReference>
<dbReference type="RefSeq" id="WP_002512571.1">
    <property type="nucleotide sequence ID" value="NZ_CP013717.1"/>
</dbReference>
<evidence type="ECO:0008006" key="4">
    <source>
        <dbReference type="Google" id="ProtNLM"/>
    </source>
</evidence>
<comment type="caution">
    <text evidence="2">The sequence shown here is derived from an EMBL/GenBank/DDBJ whole genome shotgun (WGS) entry which is preliminary data.</text>
</comment>
<dbReference type="AlphaFoldDB" id="A0AAW7APQ0"/>
<feature type="compositionally biased region" description="Basic and acidic residues" evidence="1">
    <location>
        <begin position="210"/>
        <end position="229"/>
    </location>
</feature>
<feature type="region of interest" description="Disordered" evidence="1">
    <location>
        <begin position="106"/>
        <end position="266"/>
    </location>
</feature>
<reference evidence="2" key="1">
    <citation type="journal article" date="2023" name="Int. J. Mol. Sci.">
        <title>Antibiotic Resistance/Susceptibility Profiles of Staphylococcus equorum Strains from Cheese, and Genome Analysis for Antibiotic Resistance Genes.</title>
        <authorList>
            <person name="Vazquez L."/>
            <person name="Srednik M.E."/>
            <person name="Rodriguez J."/>
            <person name="Florez A.B."/>
            <person name="Mayo B."/>
        </authorList>
    </citation>
    <scope>NUCLEOTIDE SEQUENCE</scope>
    <source>
        <strain evidence="2">5A3I</strain>
    </source>
</reference>
<evidence type="ECO:0000313" key="2">
    <source>
        <dbReference type="EMBL" id="MDK9867177.1"/>
    </source>
</evidence>
<dbReference type="Proteomes" id="UP001174037">
    <property type="component" value="Unassembled WGS sequence"/>
</dbReference>